<feature type="signal peptide" evidence="1">
    <location>
        <begin position="1"/>
        <end position="22"/>
    </location>
</feature>
<feature type="chain" id="PRO_5002533306" evidence="1">
    <location>
        <begin position="23"/>
        <end position="361"/>
    </location>
</feature>
<evidence type="ECO:0000256" key="1">
    <source>
        <dbReference type="SAM" id="SignalP"/>
    </source>
</evidence>
<proteinExistence type="predicted"/>
<accession>A0A0G0LHF2</accession>
<dbReference type="EMBL" id="LBVO01000005">
    <property type="protein sequence ID" value="KKQ90492.1"/>
    <property type="molecule type" value="Genomic_DNA"/>
</dbReference>
<evidence type="ECO:0000313" key="3">
    <source>
        <dbReference type="Proteomes" id="UP000033934"/>
    </source>
</evidence>
<organism evidence="2 3">
    <name type="scientific">Berkelbacteria bacterium GW2011_GWA2_38_9</name>
    <dbReference type="NCBI Taxonomy" id="1618334"/>
    <lineage>
        <taxon>Bacteria</taxon>
        <taxon>Candidatus Berkelbacteria</taxon>
    </lineage>
</organism>
<evidence type="ECO:0000313" key="2">
    <source>
        <dbReference type="EMBL" id="KKQ90492.1"/>
    </source>
</evidence>
<comment type="caution">
    <text evidence="2">The sequence shown here is derived from an EMBL/GenBank/DDBJ whole genome shotgun (WGS) entry which is preliminary data.</text>
</comment>
<dbReference type="AlphaFoldDB" id="A0A0G0LHF2"/>
<dbReference type="Proteomes" id="UP000033934">
    <property type="component" value="Unassembled WGS sequence"/>
</dbReference>
<protein>
    <submittedName>
        <fullName evidence="2">Uncharacterized protein</fullName>
    </submittedName>
</protein>
<gene>
    <name evidence="2" type="ORF">UT11_C0005G0033</name>
</gene>
<keyword evidence="1" id="KW-0732">Signal</keyword>
<reference evidence="2 3" key="1">
    <citation type="journal article" date="2015" name="Nature">
        <title>rRNA introns, odd ribosomes, and small enigmatic genomes across a large radiation of phyla.</title>
        <authorList>
            <person name="Brown C.T."/>
            <person name="Hug L.A."/>
            <person name="Thomas B.C."/>
            <person name="Sharon I."/>
            <person name="Castelle C.J."/>
            <person name="Singh A."/>
            <person name="Wilkins M.J."/>
            <person name="Williams K.H."/>
            <person name="Banfield J.F."/>
        </authorList>
    </citation>
    <scope>NUCLEOTIDE SEQUENCE [LARGE SCALE GENOMIC DNA]</scope>
</reference>
<name>A0A0G0LHF2_9BACT</name>
<sequence length="361" mass="39490">MKILKIVVFAMFLLSFALAVNARTFSGYTYNITEGALNNTNVTIGIWNDETAEPSLNTSFSNLSNASGYWSLNVDDSLLIEGKSVKFIPRHYSGVYVDYIGGVLNPFPQDDITMLNTSAINFYLKEAATINISAVNVSGGAVNFSYMVKDVKLGFPIESEWITPVYHKVIYLPADRNYSIEIFPSQAMPVYYNLNNLSDYSTPKIVNITFNTTTSPVRVTGRFNLSNGTGTFDEMNIINYLLEPGDMVFAGEAMPYNISAWDCGQTGCKNDLYNITSGEYNISLQGTAMSSKVLMFAIAKLGNTYYGAFRNISPTIAGGDINGFNFTLYKLLGTPTNITLNKAVSTEAGGTINVTAQAHAD</sequence>